<dbReference type="OrthoDB" id="7851303at2"/>
<name>A0A5C4JZ00_9HYPH</name>
<dbReference type="RefSeq" id="WP_138746850.1">
    <property type="nucleotide sequence ID" value="NZ_VCLB01000001.1"/>
</dbReference>
<sequence length="146" mass="15058">MIFPILFAVAAGVLVGISRQVNGRLSVSTSPMVSSFYNHIVGFITVSVVAVIIGGLIPPTVSEVPLYGYLAGPVGVIFVAAGSWVIPKIGAVNTAVLIIGGQMFMSAVMDVVEGVEGQPLLRLAGLALILVGMIIAQSRKKPQVTA</sequence>
<proteinExistence type="predicted"/>
<dbReference type="EMBL" id="VCLB01000001">
    <property type="protein sequence ID" value="TNB49809.1"/>
    <property type="molecule type" value="Genomic_DNA"/>
</dbReference>
<feature type="transmembrane region" description="Helical" evidence="1">
    <location>
        <begin position="66"/>
        <end position="86"/>
    </location>
</feature>
<dbReference type="Proteomes" id="UP000307874">
    <property type="component" value="Unassembled WGS sequence"/>
</dbReference>
<keyword evidence="3" id="KW-1185">Reference proteome</keyword>
<keyword evidence="1" id="KW-0812">Transmembrane</keyword>
<feature type="transmembrane region" description="Helical" evidence="1">
    <location>
        <begin position="36"/>
        <end position="57"/>
    </location>
</feature>
<dbReference type="Pfam" id="PF04657">
    <property type="entry name" value="DMT_YdcZ"/>
    <property type="match status" value="1"/>
</dbReference>
<reference evidence="2 3" key="1">
    <citation type="submission" date="2019-05" db="EMBL/GenBank/DDBJ databases">
        <authorList>
            <person name="Lee S.D."/>
        </authorList>
    </citation>
    <scope>NUCLEOTIDE SEQUENCE [LARGE SCALE GENOMIC DNA]</scope>
    <source>
        <strain evidence="2 3">GH2-6</strain>
    </source>
</reference>
<reference evidence="2 3" key="2">
    <citation type="submission" date="2019-06" db="EMBL/GenBank/DDBJ databases">
        <title>Martelella lutilitoris sp. nov., isolated from a tidal mudflat.</title>
        <authorList>
            <person name="Kim Y.-J."/>
        </authorList>
    </citation>
    <scope>NUCLEOTIDE SEQUENCE [LARGE SCALE GENOMIC DNA]</scope>
    <source>
        <strain evidence="2 3">GH2-6</strain>
    </source>
</reference>
<dbReference type="GO" id="GO:0005886">
    <property type="term" value="C:plasma membrane"/>
    <property type="evidence" value="ECO:0007669"/>
    <property type="project" value="TreeGrafter"/>
</dbReference>
<dbReference type="AlphaFoldDB" id="A0A5C4JZ00"/>
<dbReference type="InterPro" id="IPR006750">
    <property type="entry name" value="YdcZ"/>
</dbReference>
<dbReference type="PANTHER" id="PTHR34821:SF2">
    <property type="entry name" value="INNER MEMBRANE PROTEIN YDCZ"/>
    <property type="match status" value="1"/>
</dbReference>
<evidence type="ECO:0000313" key="3">
    <source>
        <dbReference type="Proteomes" id="UP000307874"/>
    </source>
</evidence>
<accession>A0A5C4JZ00</accession>
<feature type="transmembrane region" description="Helical" evidence="1">
    <location>
        <begin position="92"/>
        <end position="112"/>
    </location>
</feature>
<gene>
    <name evidence="2" type="ORF">FF124_02285</name>
</gene>
<feature type="transmembrane region" description="Helical" evidence="1">
    <location>
        <begin position="119"/>
        <end position="136"/>
    </location>
</feature>
<keyword evidence="1" id="KW-1133">Transmembrane helix</keyword>
<comment type="caution">
    <text evidence="2">The sequence shown here is derived from an EMBL/GenBank/DDBJ whole genome shotgun (WGS) entry which is preliminary data.</text>
</comment>
<evidence type="ECO:0000256" key="1">
    <source>
        <dbReference type="SAM" id="Phobius"/>
    </source>
</evidence>
<protein>
    <submittedName>
        <fullName evidence="2">EamA-like transporter family protein</fullName>
    </submittedName>
</protein>
<dbReference type="PANTHER" id="PTHR34821">
    <property type="entry name" value="INNER MEMBRANE PROTEIN YDCZ"/>
    <property type="match status" value="1"/>
</dbReference>
<keyword evidence="1" id="KW-0472">Membrane</keyword>
<organism evidence="2 3">
    <name type="scientific">Martelella lutilitoris</name>
    <dbReference type="NCBI Taxonomy" id="2583532"/>
    <lineage>
        <taxon>Bacteria</taxon>
        <taxon>Pseudomonadati</taxon>
        <taxon>Pseudomonadota</taxon>
        <taxon>Alphaproteobacteria</taxon>
        <taxon>Hyphomicrobiales</taxon>
        <taxon>Aurantimonadaceae</taxon>
        <taxon>Martelella</taxon>
    </lineage>
</organism>
<evidence type="ECO:0000313" key="2">
    <source>
        <dbReference type="EMBL" id="TNB49809.1"/>
    </source>
</evidence>